<name>A0A327KG47_9BRAD</name>
<dbReference type="RefSeq" id="WP_425376231.1">
    <property type="nucleotide sequence ID" value="NZ_NPEX01000637.1"/>
</dbReference>
<gene>
    <name evidence="1" type="ORF">CH341_31480</name>
</gene>
<accession>A0A327KG47</accession>
<dbReference type="Gene3D" id="2.10.10.20">
    <property type="entry name" value="Carbohydrate-binding module superfamily 5/12"/>
    <property type="match status" value="1"/>
</dbReference>
<reference evidence="1 2" key="1">
    <citation type="submission" date="2017-07" db="EMBL/GenBank/DDBJ databases">
        <title>Draft Genome Sequences of Select Purple Nonsulfur Bacteria.</title>
        <authorList>
            <person name="Lasarre B."/>
            <person name="Mckinlay J.B."/>
        </authorList>
    </citation>
    <scope>NUCLEOTIDE SEQUENCE [LARGE SCALE GENOMIC DNA]</scope>
    <source>
        <strain evidence="1 2">DSM 5909</strain>
    </source>
</reference>
<comment type="caution">
    <text evidence="1">The sequence shown here is derived from an EMBL/GenBank/DDBJ whole genome shotgun (WGS) entry which is preliminary data.</text>
</comment>
<organism evidence="1 2">
    <name type="scientific">Rhodoplanes roseus</name>
    <dbReference type="NCBI Taxonomy" id="29409"/>
    <lineage>
        <taxon>Bacteria</taxon>
        <taxon>Pseudomonadati</taxon>
        <taxon>Pseudomonadota</taxon>
        <taxon>Alphaproteobacteria</taxon>
        <taxon>Hyphomicrobiales</taxon>
        <taxon>Nitrobacteraceae</taxon>
        <taxon>Rhodoplanes</taxon>
    </lineage>
</organism>
<keyword evidence="2" id="KW-1185">Reference proteome</keyword>
<protein>
    <submittedName>
        <fullName evidence="1">Uncharacterized protein</fullName>
    </submittedName>
</protein>
<sequence length="134" mass="13519">MTDVIVSADDGDVEIDGEALPEVSEIAVPAQGPPGPLPFGAVTAWAAGTDYAADSPASVVTFDGETYVCTADHTAVAFAADLAAHRWLLIARKGNQGPTGTAGPQGVPGPFAFDTIVPWTTATAYHATPPASAV</sequence>
<proteinExistence type="predicted"/>
<evidence type="ECO:0000313" key="2">
    <source>
        <dbReference type="Proteomes" id="UP000249130"/>
    </source>
</evidence>
<evidence type="ECO:0000313" key="1">
    <source>
        <dbReference type="EMBL" id="RAI34228.1"/>
    </source>
</evidence>
<feature type="non-terminal residue" evidence="1">
    <location>
        <position position="134"/>
    </location>
</feature>
<dbReference type="EMBL" id="NPEX01000637">
    <property type="protein sequence ID" value="RAI34228.1"/>
    <property type="molecule type" value="Genomic_DNA"/>
</dbReference>
<dbReference type="AlphaFoldDB" id="A0A327KG47"/>
<dbReference type="Proteomes" id="UP000249130">
    <property type="component" value="Unassembled WGS sequence"/>
</dbReference>